<dbReference type="EMBL" id="BKCJ010004969">
    <property type="protein sequence ID" value="GEU64126.1"/>
    <property type="molecule type" value="Genomic_DNA"/>
</dbReference>
<feature type="compositionally biased region" description="Polar residues" evidence="1">
    <location>
        <begin position="79"/>
        <end position="91"/>
    </location>
</feature>
<reference evidence="2" key="1">
    <citation type="journal article" date="2019" name="Sci. Rep.">
        <title>Draft genome of Tanacetum cinerariifolium, the natural source of mosquito coil.</title>
        <authorList>
            <person name="Yamashiro T."/>
            <person name="Shiraishi A."/>
            <person name="Satake H."/>
            <person name="Nakayama K."/>
        </authorList>
    </citation>
    <scope>NUCLEOTIDE SEQUENCE</scope>
</reference>
<proteinExistence type="predicted"/>
<sequence length="91" mass="9853">MNIISVIKRRAPTGFVNIAHGIHSSKDVTFKLKLQNPKFALKEWRASVHGNDSETSAILSANLERLDNLAENGPLSDSDVVSRSNTAPGTP</sequence>
<gene>
    <name evidence="2" type="ORF">Tci_036104</name>
</gene>
<evidence type="ECO:0000256" key="1">
    <source>
        <dbReference type="SAM" id="MobiDB-lite"/>
    </source>
</evidence>
<organism evidence="2">
    <name type="scientific">Tanacetum cinerariifolium</name>
    <name type="common">Dalmatian daisy</name>
    <name type="synonym">Chrysanthemum cinerariifolium</name>
    <dbReference type="NCBI Taxonomy" id="118510"/>
    <lineage>
        <taxon>Eukaryota</taxon>
        <taxon>Viridiplantae</taxon>
        <taxon>Streptophyta</taxon>
        <taxon>Embryophyta</taxon>
        <taxon>Tracheophyta</taxon>
        <taxon>Spermatophyta</taxon>
        <taxon>Magnoliopsida</taxon>
        <taxon>eudicotyledons</taxon>
        <taxon>Gunneridae</taxon>
        <taxon>Pentapetalae</taxon>
        <taxon>asterids</taxon>
        <taxon>campanulids</taxon>
        <taxon>Asterales</taxon>
        <taxon>Asteraceae</taxon>
        <taxon>Asteroideae</taxon>
        <taxon>Anthemideae</taxon>
        <taxon>Anthemidinae</taxon>
        <taxon>Tanacetum</taxon>
    </lineage>
</organism>
<protein>
    <submittedName>
        <fullName evidence="2">Uncharacterized protein</fullName>
    </submittedName>
</protein>
<name>A0A6L2LQN3_TANCI</name>
<feature type="region of interest" description="Disordered" evidence="1">
    <location>
        <begin position="70"/>
        <end position="91"/>
    </location>
</feature>
<dbReference type="AlphaFoldDB" id="A0A6L2LQN3"/>
<accession>A0A6L2LQN3</accession>
<evidence type="ECO:0000313" key="2">
    <source>
        <dbReference type="EMBL" id="GEU64126.1"/>
    </source>
</evidence>
<comment type="caution">
    <text evidence="2">The sequence shown here is derived from an EMBL/GenBank/DDBJ whole genome shotgun (WGS) entry which is preliminary data.</text>
</comment>